<feature type="domain" description="DUF4142" evidence="3">
    <location>
        <begin position="56"/>
        <end position="188"/>
    </location>
</feature>
<dbReference type="Pfam" id="PF13628">
    <property type="entry name" value="DUF4142"/>
    <property type="match status" value="1"/>
</dbReference>
<dbReference type="Proteomes" id="UP000695264">
    <property type="component" value="Unassembled WGS sequence"/>
</dbReference>
<keyword evidence="2" id="KW-0812">Transmembrane</keyword>
<keyword evidence="5" id="KW-1185">Reference proteome</keyword>
<feature type="compositionally biased region" description="Polar residues" evidence="1">
    <location>
        <begin position="234"/>
        <end position="246"/>
    </location>
</feature>
<feature type="region of interest" description="Disordered" evidence="1">
    <location>
        <begin position="204"/>
        <end position="286"/>
    </location>
</feature>
<reference evidence="4 5" key="1">
    <citation type="submission" date="2020-03" db="EMBL/GenBank/DDBJ databases">
        <title>WGS of actinomycetes isolated from Thailand.</title>
        <authorList>
            <person name="Thawai C."/>
        </authorList>
    </citation>
    <scope>NUCLEOTIDE SEQUENCE [LARGE SCALE GENOMIC DNA]</scope>
    <source>
        <strain evidence="4 5">PLAI 1-29</strain>
    </source>
</reference>
<feature type="compositionally biased region" description="Low complexity" evidence="1">
    <location>
        <begin position="272"/>
        <end position="286"/>
    </location>
</feature>
<dbReference type="PANTHER" id="PTHR38593:SF1">
    <property type="entry name" value="BLR2558 PROTEIN"/>
    <property type="match status" value="1"/>
</dbReference>
<dbReference type="PANTHER" id="PTHR38593">
    <property type="entry name" value="BLR2558 PROTEIN"/>
    <property type="match status" value="1"/>
</dbReference>
<feature type="compositionally biased region" description="Gly residues" evidence="1">
    <location>
        <begin position="255"/>
        <end position="271"/>
    </location>
</feature>
<dbReference type="InterPro" id="IPR025419">
    <property type="entry name" value="DUF4142"/>
</dbReference>
<evidence type="ECO:0000256" key="1">
    <source>
        <dbReference type="SAM" id="MobiDB-lite"/>
    </source>
</evidence>
<proteinExistence type="predicted"/>
<evidence type="ECO:0000313" key="4">
    <source>
        <dbReference type="EMBL" id="NJQ01056.1"/>
    </source>
</evidence>
<protein>
    <submittedName>
        <fullName evidence="4">DUF4142 domain-containing protein</fullName>
    </submittedName>
</protein>
<keyword evidence="2" id="KW-0472">Membrane</keyword>
<evidence type="ECO:0000256" key="2">
    <source>
        <dbReference type="SAM" id="Phobius"/>
    </source>
</evidence>
<evidence type="ECO:0000313" key="5">
    <source>
        <dbReference type="Proteomes" id="UP000695264"/>
    </source>
</evidence>
<gene>
    <name evidence="4" type="ORF">HCK00_11065</name>
</gene>
<sequence>MLRRINGTAAILVAIAATIGVLIYPIWTYEDRSGTGVANLNASTVNTKWGPLSALDRDFLVKVRLAGLWELPAGRQAMERAPTQAIRDAGDHLIVGHADLDRRVRDIAGKLGVELPNEPTEQQKGWLREMDEAQGEEYQRKFANLLRMAHGKVFGVIGQVRHNTRNTLVRDMADAANVTVLDHITMLENTGMVDFETIAAEEADANTVSPSGPPPPDGGPIASPVPVEPPPGLNVTSLPSAAPQTTAPGDDPGDGSAGNNGQGDGQAGGAGDEPAPGAGAPAGAAP</sequence>
<dbReference type="EMBL" id="JAATEN010000007">
    <property type="protein sequence ID" value="NJQ01056.1"/>
    <property type="molecule type" value="Genomic_DNA"/>
</dbReference>
<feature type="transmembrane region" description="Helical" evidence="2">
    <location>
        <begin position="7"/>
        <end position="27"/>
    </location>
</feature>
<accession>A0ABX1BTN2</accession>
<organism evidence="4 5">
    <name type="scientific">Streptomyces zingiberis</name>
    <dbReference type="NCBI Taxonomy" id="2053010"/>
    <lineage>
        <taxon>Bacteria</taxon>
        <taxon>Bacillati</taxon>
        <taxon>Actinomycetota</taxon>
        <taxon>Actinomycetes</taxon>
        <taxon>Kitasatosporales</taxon>
        <taxon>Streptomycetaceae</taxon>
        <taxon>Streptomyces</taxon>
    </lineage>
</organism>
<keyword evidence="2" id="KW-1133">Transmembrane helix</keyword>
<evidence type="ECO:0000259" key="3">
    <source>
        <dbReference type="Pfam" id="PF13628"/>
    </source>
</evidence>
<comment type="caution">
    <text evidence="4">The sequence shown here is derived from an EMBL/GenBank/DDBJ whole genome shotgun (WGS) entry which is preliminary data.</text>
</comment>
<name>A0ABX1BTN2_9ACTN</name>